<gene>
    <name evidence="2" type="ORF">A8C32_07910</name>
</gene>
<reference evidence="2 3" key="1">
    <citation type="submission" date="2016-05" db="EMBL/GenBank/DDBJ databases">
        <title>Draft Genome Sequence of Algibacter sp. Strain SK-16 Isolated from the Surface Water of Aburatsubo Inlet.</title>
        <authorList>
            <person name="Wong S.-K."/>
            <person name="Yoshizawa S."/>
            <person name="Nakajima Y."/>
            <person name="Ogura Y."/>
            <person name="Tetsuya H."/>
            <person name="Hamasaki K."/>
        </authorList>
    </citation>
    <scope>NUCLEOTIDE SEQUENCE [LARGE SCALE GENOMIC DNA]</scope>
    <source>
        <strain evidence="2 3">SK-16</strain>
    </source>
</reference>
<proteinExistence type="predicted"/>
<dbReference type="AlphaFoldDB" id="A0A1E5SJ09"/>
<evidence type="ECO:0000313" key="2">
    <source>
        <dbReference type="EMBL" id="OEJ99091.1"/>
    </source>
</evidence>
<dbReference type="EMBL" id="MDJD01000054">
    <property type="protein sequence ID" value="OEJ99091.1"/>
    <property type="molecule type" value="Genomic_DNA"/>
</dbReference>
<dbReference type="Pfam" id="PF08885">
    <property type="entry name" value="GSCFA"/>
    <property type="match status" value="1"/>
</dbReference>
<dbReference type="RefSeq" id="WP_069831774.1">
    <property type="nucleotide sequence ID" value="NZ_MDJD01000054.1"/>
</dbReference>
<sequence>MNLQTKIPLEKTPKKLIDYKSNVLLLGSCFSENIGKKLTYYKFKNVQNPFGILFHPKAIEALISDAVKDKEYSESDVFYHNEQWHCFNAHSKLSHSYKEDLLIDLNKNVRLTHKQIKESTHIIITIGTAWVYRFVETGKVVANCHKVPQKQFNKTLLSVDAICESLNNITDLVRKVNDKVSIIFTVSPVRHLKDGFIENTKSKAHLITAIHRYLNQETSIVDGELFYFPSYEIMMDELRDYRFYKEDMIHPNQTAINYIWEAFKNVWILESVSKTMEDINTIQKGLKHKPFNPKSQAHQKFLQNLQDKIKNIELQFPNIVF</sequence>
<name>A0A1E5SJ09_9FLAO</name>
<evidence type="ECO:0000313" key="3">
    <source>
        <dbReference type="Proteomes" id="UP000095713"/>
    </source>
</evidence>
<organism evidence="2 3">
    <name type="scientific">Flavivirga aquatica</name>
    <dbReference type="NCBI Taxonomy" id="1849968"/>
    <lineage>
        <taxon>Bacteria</taxon>
        <taxon>Pseudomonadati</taxon>
        <taxon>Bacteroidota</taxon>
        <taxon>Flavobacteriia</taxon>
        <taxon>Flavobacteriales</taxon>
        <taxon>Flavobacteriaceae</taxon>
        <taxon>Flavivirga</taxon>
    </lineage>
</organism>
<dbReference type="STRING" id="1849968.A8C32_07910"/>
<dbReference type="Proteomes" id="UP000095713">
    <property type="component" value="Unassembled WGS sequence"/>
</dbReference>
<dbReference type="InterPro" id="IPR014982">
    <property type="entry name" value="GSCFA"/>
</dbReference>
<keyword evidence="3" id="KW-1185">Reference proteome</keyword>
<accession>A0A1E5SJ09</accession>
<dbReference type="SUPFAM" id="SSF52266">
    <property type="entry name" value="SGNH hydrolase"/>
    <property type="match status" value="1"/>
</dbReference>
<feature type="domain" description="GSCFA" evidence="1">
    <location>
        <begin position="23"/>
        <end position="263"/>
    </location>
</feature>
<comment type="caution">
    <text evidence="2">The sequence shown here is derived from an EMBL/GenBank/DDBJ whole genome shotgun (WGS) entry which is preliminary data.</text>
</comment>
<dbReference type="OrthoDB" id="9807687at2"/>
<evidence type="ECO:0000259" key="1">
    <source>
        <dbReference type="Pfam" id="PF08885"/>
    </source>
</evidence>
<protein>
    <submittedName>
        <fullName evidence="2">GSCFA domain-containing protein</fullName>
    </submittedName>
</protein>